<dbReference type="FunFam" id="3.40.605.10:FF:000010">
    <property type="entry name" value="N-succinylglutamate 5-semialdehyde dehydrogenase"/>
    <property type="match status" value="1"/>
</dbReference>
<evidence type="ECO:0000313" key="7">
    <source>
        <dbReference type="EMBL" id="KUR72924.1"/>
    </source>
</evidence>
<evidence type="ECO:0000256" key="2">
    <source>
        <dbReference type="ARBA" id="ARBA00023002"/>
    </source>
</evidence>
<dbReference type="SUPFAM" id="SSF53720">
    <property type="entry name" value="ALDH-like"/>
    <property type="match status" value="1"/>
</dbReference>
<dbReference type="Gene3D" id="3.40.605.10">
    <property type="entry name" value="Aldehyde Dehydrogenase, Chain A, domain 1"/>
    <property type="match status" value="1"/>
</dbReference>
<evidence type="ECO:0000256" key="1">
    <source>
        <dbReference type="ARBA" id="ARBA00022503"/>
    </source>
</evidence>
<dbReference type="InterPro" id="IPR016161">
    <property type="entry name" value="Ald_DH/histidinol_DH"/>
</dbReference>
<dbReference type="InterPro" id="IPR029510">
    <property type="entry name" value="Ald_DH_CS_GLU"/>
</dbReference>
<sequence length="471" mass="50305">MSTGELVSFEPATGSELWRGRIGDAEDVIARARRAWPLWAAQPLSTRIELMRRFANEVRKEAEKLADLIARETGKPLWEARTEVDSVVDKVEVSVRAYAERTSQRKLDSALNGTAAVRHKPHGVVAVISPYNMPALLPAAQIVPALIAGNVVVFKPSEKTPATGDLLTRCFHRAGISAAVVQILFGGPEQGQALAVHDGVDGVLFTGSAHAGVSINRKLASNPGKLVALELGGNNPVVVWDTPKIVDAAALVVQSAFTGGGQRCSSARRLIVKSTMYDAVITEVRRLTERLIVGAPFDTPSPFMGPVIDNAAADGLTESFVYLLSNGGRAIKHMTRLRDDLPFVSPAIIDVTRIEDRPDVELFGPLLQVVAVDDLDAAIAEANNTRFGLTAALIGGSPQEYNRFWANVRAGVVNWNRPTIGESPAAPFGGSGLSGNNRPGGYYMADSCAYPVSSAEMEQPRATIGVGLRDT</sequence>
<dbReference type="AlphaFoldDB" id="A0A117UXZ5"/>
<comment type="similarity">
    <text evidence="5">Belongs to the aldehyde dehydrogenase family.</text>
</comment>
<evidence type="ECO:0000256" key="4">
    <source>
        <dbReference type="PROSITE-ProRule" id="PRU10007"/>
    </source>
</evidence>
<gene>
    <name evidence="7" type="primary">astD</name>
    <name evidence="7" type="ORF">AQZ52_06900</name>
</gene>
<keyword evidence="8" id="KW-1185">Reference proteome</keyword>
<dbReference type="STRING" id="1117702.AQZ52_06900"/>
<name>A0A117UXZ5_9SPHN</name>
<dbReference type="Pfam" id="PF00171">
    <property type="entry name" value="Aldedh"/>
    <property type="match status" value="1"/>
</dbReference>
<evidence type="ECO:0000256" key="3">
    <source>
        <dbReference type="ARBA" id="ARBA00023027"/>
    </source>
</evidence>
<protein>
    <submittedName>
        <fullName evidence="7">N-succinylglutamate 5-semialdehyde dehydrogenase</fullName>
    </submittedName>
</protein>
<dbReference type="PANTHER" id="PTHR11699">
    <property type="entry name" value="ALDEHYDE DEHYDROGENASE-RELATED"/>
    <property type="match status" value="1"/>
</dbReference>
<dbReference type="OrthoDB" id="9802947at2"/>
<feature type="active site" evidence="4">
    <location>
        <position position="230"/>
    </location>
</feature>
<dbReference type="EMBL" id="LLZS01000003">
    <property type="protein sequence ID" value="KUR72924.1"/>
    <property type="molecule type" value="Genomic_DNA"/>
</dbReference>
<keyword evidence="1" id="KW-0056">Arginine metabolism</keyword>
<dbReference type="CDD" id="cd07095">
    <property type="entry name" value="ALDH_SGSD_AstD"/>
    <property type="match status" value="1"/>
</dbReference>
<feature type="domain" description="Aldehyde dehydrogenase" evidence="6">
    <location>
        <begin position="7"/>
        <end position="446"/>
    </location>
</feature>
<accession>A0A117UXZ5</accession>
<dbReference type="GO" id="GO:0006527">
    <property type="term" value="P:L-arginine catabolic process"/>
    <property type="evidence" value="ECO:0007669"/>
    <property type="project" value="InterPro"/>
</dbReference>
<dbReference type="InterPro" id="IPR017649">
    <property type="entry name" value="SuccinylGlu_semiald_DH_AstD"/>
</dbReference>
<evidence type="ECO:0000313" key="8">
    <source>
        <dbReference type="Proteomes" id="UP000058012"/>
    </source>
</evidence>
<dbReference type="Gene3D" id="3.40.309.10">
    <property type="entry name" value="Aldehyde Dehydrogenase, Chain A, domain 2"/>
    <property type="match status" value="1"/>
</dbReference>
<dbReference type="InterPro" id="IPR016162">
    <property type="entry name" value="Ald_DH_N"/>
</dbReference>
<keyword evidence="2 5" id="KW-0560">Oxidoreductase</keyword>
<dbReference type="Proteomes" id="UP000058012">
    <property type="component" value="Unassembled WGS sequence"/>
</dbReference>
<dbReference type="RefSeq" id="WP_067907684.1">
    <property type="nucleotide sequence ID" value="NZ_KQ954244.1"/>
</dbReference>
<dbReference type="PROSITE" id="PS00687">
    <property type="entry name" value="ALDEHYDE_DEHYDR_GLU"/>
    <property type="match status" value="1"/>
</dbReference>
<evidence type="ECO:0000256" key="5">
    <source>
        <dbReference type="RuleBase" id="RU003345"/>
    </source>
</evidence>
<dbReference type="GO" id="GO:0043824">
    <property type="term" value="F:succinylglutamate-semialdehyde dehydrogenase activity"/>
    <property type="evidence" value="ECO:0007669"/>
    <property type="project" value="InterPro"/>
</dbReference>
<dbReference type="NCBIfam" id="NF006992">
    <property type="entry name" value="PRK09457.1"/>
    <property type="match status" value="1"/>
</dbReference>
<keyword evidence="3" id="KW-0520">NAD</keyword>
<reference evidence="7 8" key="1">
    <citation type="submission" date="2015-10" db="EMBL/GenBank/DDBJ databases">
        <title>Draft genome sequence of Novosphingobium fuchskuhlense DSM 25065 isolated from a surface water sample of the southwest basin of Lake Grosse Fuchskuhle.</title>
        <authorList>
            <person name="Ruckert C."/>
            <person name="Winkler A."/>
            <person name="Glaeser J."/>
            <person name="Grossart H.-P."/>
            <person name="Kalinowski J."/>
            <person name="Glaeser S."/>
        </authorList>
    </citation>
    <scope>NUCLEOTIDE SEQUENCE [LARGE SCALE GENOMIC DNA]</scope>
    <source>
        <strain evidence="7 8">FNE08-7</strain>
    </source>
</reference>
<organism evidence="7 8">
    <name type="scientific">Novosphingobium fuchskuhlense</name>
    <dbReference type="NCBI Taxonomy" id="1117702"/>
    <lineage>
        <taxon>Bacteria</taxon>
        <taxon>Pseudomonadati</taxon>
        <taxon>Pseudomonadota</taxon>
        <taxon>Alphaproteobacteria</taxon>
        <taxon>Sphingomonadales</taxon>
        <taxon>Sphingomonadaceae</taxon>
        <taxon>Novosphingobium</taxon>
    </lineage>
</organism>
<dbReference type="InterPro" id="IPR016163">
    <property type="entry name" value="Ald_DH_C"/>
</dbReference>
<evidence type="ECO:0000259" key="6">
    <source>
        <dbReference type="Pfam" id="PF00171"/>
    </source>
</evidence>
<comment type="caution">
    <text evidence="7">The sequence shown here is derived from an EMBL/GenBank/DDBJ whole genome shotgun (WGS) entry which is preliminary data.</text>
</comment>
<dbReference type="InterPro" id="IPR015590">
    <property type="entry name" value="Aldehyde_DH_dom"/>
</dbReference>
<proteinExistence type="inferred from homology"/>